<gene>
    <name evidence="1" type="ORF">A2928_03575</name>
</gene>
<dbReference type="AlphaFoldDB" id="A0A1G2NB25"/>
<reference evidence="1 2" key="1">
    <citation type="journal article" date="2016" name="Nat. Commun.">
        <title>Thousands of microbial genomes shed light on interconnected biogeochemical processes in an aquifer system.</title>
        <authorList>
            <person name="Anantharaman K."/>
            <person name="Brown C.T."/>
            <person name="Hug L.A."/>
            <person name="Sharon I."/>
            <person name="Castelle C.J."/>
            <person name="Probst A.J."/>
            <person name="Thomas B.C."/>
            <person name="Singh A."/>
            <person name="Wilkins M.J."/>
            <person name="Karaoz U."/>
            <person name="Brodie E.L."/>
            <person name="Williams K.H."/>
            <person name="Hubbard S.S."/>
            <person name="Banfield J.F."/>
        </authorList>
    </citation>
    <scope>NUCLEOTIDE SEQUENCE [LARGE SCALE GENOMIC DNA]</scope>
</reference>
<comment type="caution">
    <text evidence="1">The sequence shown here is derived from an EMBL/GenBank/DDBJ whole genome shotgun (WGS) entry which is preliminary data.</text>
</comment>
<evidence type="ECO:0000313" key="1">
    <source>
        <dbReference type="EMBL" id="OHA32579.1"/>
    </source>
</evidence>
<organism evidence="1 2">
    <name type="scientific">Candidatus Taylorbacteria bacterium RIFCSPLOWO2_01_FULL_45_15b</name>
    <dbReference type="NCBI Taxonomy" id="1802319"/>
    <lineage>
        <taxon>Bacteria</taxon>
        <taxon>Candidatus Tayloriibacteriota</taxon>
    </lineage>
</organism>
<dbReference type="Proteomes" id="UP000176221">
    <property type="component" value="Unassembled WGS sequence"/>
</dbReference>
<dbReference type="EMBL" id="MHRX01000041">
    <property type="protein sequence ID" value="OHA32579.1"/>
    <property type="molecule type" value="Genomic_DNA"/>
</dbReference>
<name>A0A1G2NB25_9BACT</name>
<sequence length="85" mass="10373">MLTWEEYFLTCLRAFHDAREFVERYEVSSEFFLQNHRHRLLYTINRLIIFLKMEEKIAVQNASTLRDGYASWLMRLENDVGARLR</sequence>
<protein>
    <submittedName>
        <fullName evidence="1">Uncharacterized protein</fullName>
    </submittedName>
</protein>
<evidence type="ECO:0000313" key="2">
    <source>
        <dbReference type="Proteomes" id="UP000176221"/>
    </source>
</evidence>
<proteinExistence type="predicted"/>
<accession>A0A1G2NB25</accession>